<feature type="compositionally biased region" description="Basic and acidic residues" evidence="2">
    <location>
        <begin position="444"/>
        <end position="456"/>
    </location>
</feature>
<dbReference type="OrthoDB" id="10049175at2759"/>
<evidence type="ECO:0000256" key="2">
    <source>
        <dbReference type="SAM" id="MobiDB-lite"/>
    </source>
</evidence>
<feature type="compositionally biased region" description="Polar residues" evidence="2">
    <location>
        <begin position="39"/>
        <end position="48"/>
    </location>
</feature>
<evidence type="ECO:0000313" key="6">
    <source>
        <dbReference type="RefSeq" id="XP_030046549.1"/>
    </source>
</evidence>
<evidence type="ECO:0000259" key="3">
    <source>
        <dbReference type="Pfam" id="PF15235"/>
    </source>
</evidence>
<comment type="function">
    <text evidence="1">May be involved in neurite outgrowth.</text>
</comment>
<feature type="compositionally biased region" description="Polar residues" evidence="2">
    <location>
        <begin position="602"/>
        <end position="614"/>
    </location>
</feature>
<dbReference type="PANTHER" id="PTHR15718:SF6">
    <property type="entry name" value="G PROTEIN-REGULATED INDUCER OF NEURITE OUTGROWTH 3"/>
    <property type="match status" value="1"/>
</dbReference>
<reference evidence="5 6" key="1">
    <citation type="submission" date="2025-04" db="UniProtKB">
        <authorList>
            <consortium name="RefSeq"/>
        </authorList>
    </citation>
    <scope>IDENTIFICATION</scope>
</reference>
<feature type="compositionally biased region" description="Polar residues" evidence="2">
    <location>
        <begin position="560"/>
        <end position="570"/>
    </location>
</feature>
<name>A0A6P7X8V3_9AMPH</name>
<feature type="region of interest" description="Disordered" evidence="2">
    <location>
        <begin position="444"/>
        <end position="467"/>
    </location>
</feature>
<dbReference type="GO" id="GO:0031175">
    <property type="term" value="P:neuron projection development"/>
    <property type="evidence" value="ECO:0007669"/>
    <property type="project" value="TreeGrafter"/>
</dbReference>
<evidence type="ECO:0000313" key="4">
    <source>
        <dbReference type="Proteomes" id="UP000515156"/>
    </source>
</evidence>
<feature type="compositionally biased region" description="Low complexity" evidence="2">
    <location>
        <begin position="550"/>
        <end position="559"/>
    </location>
</feature>
<feature type="compositionally biased region" description="Basic and acidic residues" evidence="2">
    <location>
        <begin position="578"/>
        <end position="587"/>
    </location>
</feature>
<dbReference type="Pfam" id="PF15235">
    <property type="entry name" value="GRIN_C"/>
    <property type="match status" value="1"/>
</dbReference>
<dbReference type="RefSeq" id="XP_030046549.1">
    <property type="nucleotide sequence ID" value="XM_030190689.1"/>
</dbReference>
<gene>
    <name evidence="5 6" type="primary">GPRIN3</name>
</gene>
<feature type="compositionally biased region" description="Polar residues" evidence="2">
    <location>
        <begin position="1"/>
        <end position="18"/>
    </location>
</feature>
<dbReference type="RefSeq" id="XP_030046548.1">
    <property type="nucleotide sequence ID" value="XM_030190688.1"/>
</dbReference>
<sequence length="713" mass="77730">MGTVPDSQISIKSPAVTTSEEEEEASLGGLPVADHPHSQPATDKNSNGISLSESKLRVLCLFDPNCNTVEETPMGEQICGHSGCDDAHQTVMSSLEISGKDGKINALEPEHSYEPQCSNDSGKQTIMKSTSCKGASNHSIQKDLSISIPSVQSECNIGMVHQAALEMPNSVSQANAEQMEQIKTSAKDVLMHESTRLSAHVVDCELEGTEFSSNPPNNSKTCPVSKTVTAQGLESSPQPLLVHAQVTYSAEMDQQKQAQCKEIGTMTIQPEIWTRRDVEVQAVANVESKSVCTSPSILAAYVKENLSCDAKKSGSTQKQSEPAGNFSAQKEFTQNAICTPKACFQASGKTHANTGESTDIVCTTSPDVTTHDHQCLQLATDSQETCKGVSGDQANSVVIDGHGTPQIQLASPAFPNVKPVYQITIETNNQQNECQNLLGMKDEESQLRASDPESKQPHSIHNETGLSEIRESSVALKPFQFRVTDELGATQPLISTDTKPKNEGKPVSLHLEAEISSNIGATGGTAEEFLQVFVRQKQDRLLEDEEQLKKSSNLSLQSKTASDSNQNSVPHTPRFRKAREDKKEQKLKTSASEQQKLHSGKKSSPNTEAKNQVKPSKRVKDVVWDEQGMTWEVYGASMDPESLGIAIQNHLQRQIREHEKLIRAQCNQNRKSISSDTSSKKLKGRQHSVFQSILQNLRRPNCCVHPPSSSVLE</sequence>
<proteinExistence type="predicted"/>
<dbReference type="GO" id="GO:0005886">
    <property type="term" value="C:plasma membrane"/>
    <property type="evidence" value="ECO:0007669"/>
    <property type="project" value="TreeGrafter"/>
</dbReference>
<keyword evidence="4" id="KW-1185">Reference proteome</keyword>
<dbReference type="CTD" id="285513"/>
<feature type="region of interest" description="Disordered" evidence="2">
    <location>
        <begin position="546"/>
        <end position="620"/>
    </location>
</feature>
<evidence type="ECO:0000313" key="5">
    <source>
        <dbReference type="RefSeq" id="XP_030046548.1"/>
    </source>
</evidence>
<dbReference type="KEGG" id="muo:115461105"/>
<feature type="region of interest" description="Disordered" evidence="2">
    <location>
        <begin position="1"/>
        <end position="48"/>
    </location>
</feature>
<dbReference type="AlphaFoldDB" id="A0A6P7X8V3"/>
<dbReference type="InterPro" id="IPR026646">
    <property type="entry name" value="GPRIN2-like/GPRIN3"/>
</dbReference>
<protein>
    <submittedName>
        <fullName evidence="5 6">G protein-regulated inducer of neurite outgrowth 3</fullName>
    </submittedName>
</protein>
<accession>A0A6P7X8V3</accession>
<dbReference type="InterPro" id="IPR032745">
    <property type="entry name" value="GRIN_C"/>
</dbReference>
<organism evidence="4 6">
    <name type="scientific">Microcaecilia unicolor</name>
    <dbReference type="NCBI Taxonomy" id="1415580"/>
    <lineage>
        <taxon>Eukaryota</taxon>
        <taxon>Metazoa</taxon>
        <taxon>Chordata</taxon>
        <taxon>Craniata</taxon>
        <taxon>Vertebrata</taxon>
        <taxon>Euteleostomi</taxon>
        <taxon>Amphibia</taxon>
        <taxon>Gymnophiona</taxon>
        <taxon>Siphonopidae</taxon>
        <taxon>Microcaecilia</taxon>
    </lineage>
</organism>
<dbReference type="Proteomes" id="UP000515156">
    <property type="component" value="Chromosome 2"/>
</dbReference>
<evidence type="ECO:0000256" key="1">
    <source>
        <dbReference type="ARBA" id="ARBA00002358"/>
    </source>
</evidence>
<dbReference type="GeneID" id="115461105"/>
<dbReference type="PANTHER" id="PTHR15718">
    <property type="entry name" value="G PROTEIN-REGULATED INDUCER OF NEURITE OUTGROWTH C-TERMINAL DOMAIN-CONTAINING PROTEIN"/>
    <property type="match status" value="1"/>
</dbReference>
<feature type="domain" description="G protein-regulated inducer of neurite outgrowth C-terminal" evidence="3">
    <location>
        <begin position="582"/>
        <end position="707"/>
    </location>
</feature>